<dbReference type="InterPro" id="IPR002545">
    <property type="entry name" value="CheW-lke_dom"/>
</dbReference>
<gene>
    <name evidence="2" type="ORF">GNP95_12435</name>
</gene>
<evidence type="ECO:0000313" key="3">
    <source>
        <dbReference type="Proteomes" id="UP000447876"/>
    </source>
</evidence>
<dbReference type="EMBL" id="WNZW01000003">
    <property type="protein sequence ID" value="MUG45798.1"/>
    <property type="molecule type" value="Genomic_DNA"/>
</dbReference>
<dbReference type="Gene3D" id="2.40.50.180">
    <property type="entry name" value="CheA-289, Domain 4"/>
    <property type="match status" value="1"/>
</dbReference>
<dbReference type="GO" id="GO:0005829">
    <property type="term" value="C:cytosol"/>
    <property type="evidence" value="ECO:0007669"/>
    <property type="project" value="TreeGrafter"/>
</dbReference>
<accession>A0A7X2Z1J3</accession>
<feature type="domain" description="CheW-like" evidence="1">
    <location>
        <begin position="5"/>
        <end position="144"/>
    </location>
</feature>
<dbReference type="Gene3D" id="2.30.30.40">
    <property type="entry name" value="SH3 Domains"/>
    <property type="match status" value="1"/>
</dbReference>
<organism evidence="2 3">
    <name type="scientific">Paenibacillus woosongensis</name>
    <dbReference type="NCBI Taxonomy" id="307580"/>
    <lineage>
        <taxon>Bacteria</taxon>
        <taxon>Bacillati</taxon>
        <taxon>Bacillota</taxon>
        <taxon>Bacilli</taxon>
        <taxon>Bacillales</taxon>
        <taxon>Paenibacillaceae</taxon>
        <taxon>Paenibacillus</taxon>
    </lineage>
</organism>
<dbReference type="GO" id="GO:0007165">
    <property type="term" value="P:signal transduction"/>
    <property type="evidence" value="ECO:0007669"/>
    <property type="project" value="InterPro"/>
</dbReference>
<protein>
    <submittedName>
        <fullName evidence="2">Chemotaxis protein CheW</fullName>
    </submittedName>
</protein>
<comment type="caution">
    <text evidence="2">The sequence shown here is derived from an EMBL/GenBank/DDBJ whole genome shotgun (WGS) entry which is preliminary data.</text>
</comment>
<proteinExistence type="predicted"/>
<dbReference type="AlphaFoldDB" id="A0A7X2Z1J3"/>
<dbReference type="PROSITE" id="PS50851">
    <property type="entry name" value="CHEW"/>
    <property type="match status" value="1"/>
</dbReference>
<dbReference type="SUPFAM" id="SSF50341">
    <property type="entry name" value="CheW-like"/>
    <property type="match status" value="1"/>
</dbReference>
<dbReference type="Proteomes" id="UP000447876">
    <property type="component" value="Unassembled WGS sequence"/>
</dbReference>
<dbReference type="PANTHER" id="PTHR22617:SF23">
    <property type="entry name" value="CHEMOTAXIS PROTEIN CHEW"/>
    <property type="match status" value="1"/>
</dbReference>
<dbReference type="GO" id="GO:0006935">
    <property type="term" value="P:chemotaxis"/>
    <property type="evidence" value="ECO:0007669"/>
    <property type="project" value="InterPro"/>
</dbReference>
<sequence>MSQTSEQYVVFAINGNDYGIPVLEVSEIIRMQTVNWIPNSRREFLGMIQLREKLIPIISLHTIFSEAEKELDSKTRIIIIHTEEANQNIGIVVDEVNKVMFLPKEGISFPPHMAQQAWLKGMFQQQDSLIVLLDIQALLADVNGGYSYI</sequence>
<reference evidence="2 3" key="1">
    <citation type="submission" date="2019-11" db="EMBL/GenBank/DDBJ databases">
        <title>Draft genome sequences of five Paenibacillus species of dairy origin.</title>
        <authorList>
            <person name="Olajide A.M."/>
            <person name="Chen S."/>
            <person name="Lapointe G."/>
        </authorList>
    </citation>
    <scope>NUCLEOTIDE SEQUENCE [LARGE SCALE GENOMIC DNA]</scope>
    <source>
        <strain evidence="2 3">12CR55</strain>
    </source>
</reference>
<dbReference type="RefSeq" id="WP_155611187.1">
    <property type="nucleotide sequence ID" value="NZ_WNZW01000003.1"/>
</dbReference>
<dbReference type="SMART" id="SM00260">
    <property type="entry name" value="CheW"/>
    <property type="match status" value="1"/>
</dbReference>
<dbReference type="InterPro" id="IPR036061">
    <property type="entry name" value="CheW-like_dom_sf"/>
</dbReference>
<evidence type="ECO:0000313" key="2">
    <source>
        <dbReference type="EMBL" id="MUG45798.1"/>
    </source>
</evidence>
<dbReference type="OrthoDB" id="9794382at2"/>
<evidence type="ECO:0000259" key="1">
    <source>
        <dbReference type="PROSITE" id="PS50851"/>
    </source>
</evidence>
<dbReference type="InterPro" id="IPR039315">
    <property type="entry name" value="CheW"/>
</dbReference>
<dbReference type="Pfam" id="PF01584">
    <property type="entry name" value="CheW"/>
    <property type="match status" value="1"/>
</dbReference>
<dbReference type="PANTHER" id="PTHR22617">
    <property type="entry name" value="CHEMOTAXIS SENSOR HISTIDINE KINASE-RELATED"/>
    <property type="match status" value="1"/>
</dbReference>
<name>A0A7X2Z1J3_9BACL</name>